<reference evidence="6" key="1">
    <citation type="submission" date="2022-11" db="EMBL/GenBank/DDBJ databases">
        <title>Centuries of genome instability and evolution in soft-shell clam transmissible cancer (bioRxiv).</title>
        <authorList>
            <person name="Hart S.F.M."/>
            <person name="Yonemitsu M.A."/>
            <person name="Giersch R.M."/>
            <person name="Beal B.F."/>
            <person name="Arriagada G."/>
            <person name="Davis B.W."/>
            <person name="Ostrander E.A."/>
            <person name="Goff S.P."/>
            <person name="Metzger M.J."/>
        </authorList>
    </citation>
    <scope>NUCLEOTIDE SEQUENCE</scope>
    <source>
        <strain evidence="6">MELC-2E11</strain>
        <tissue evidence="6">Siphon/mantle</tissue>
    </source>
</reference>
<gene>
    <name evidence="6" type="ORF">MAR_010080</name>
</gene>
<dbReference type="InterPro" id="IPR036036">
    <property type="entry name" value="SOCS_box-like_dom_sf"/>
</dbReference>
<dbReference type="SMART" id="SM00969">
    <property type="entry name" value="SOCS_box"/>
    <property type="match status" value="1"/>
</dbReference>
<dbReference type="PROSITE" id="PS00678">
    <property type="entry name" value="WD_REPEATS_1"/>
    <property type="match status" value="1"/>
</dbReference>
<dbReference type="Pfam" id="PF00400">
    <property type="entry name" value="WD40"/>
    <property type="match status" value="4"/>
</dbReference>
<dbReference type="PROSITE" id="PS50225">
    <property type="entry name" value="SOCS"/>
    <property type="match status" value="1"/>
</dbReference>
<dbReference type="EMBL" id="CP111015">
    <property type="protein sequence ID" value="WAR03522.1"/>
    <property type="molecule type" value="Genomic_DNA"/>
</dbReference>
<feature type="domain" description="SOCS box" evidence="5">
    <location>
        <begin position="526"/>
        <end position="560"/>
    </location>
</feature>
<evidence type="ECO:0000259" key="5">
    <source>
        <dbReference type="PROSITE" id="PS50225"/>
    </source>
</evidence>
<evidence type="ECO:0000313" key="6">
    <source>
        <dbReference type="EMBL" id="WAR03522.1"/>
    </source>
</evidence>
<dbReference type="PROSITE" id="PS50082">
    <property type="entry name" value="WD_REPEATS_2"/>
    <property type="match status" value="1"/>
</dbReference>
<keyword evidence="7" id="KW-1185">Reference proteome</keyword>
<evidence type="ECO:0000256" key="2">
    <source>
        <dbReference type="ARBA" id="ARBA00022737"/>
    </source>
</evidence>
<dbReference type="InterPro" id="IPR001496">
    <property type="entry name" value="SOCS_box"/>
</dbReference>
<name>A0ABY7E3X2_MYAAR</name>
<protein>
    <submittedName>
        <fullName evidence="6">WSB1-like protein</fullName>
    </submittedName>
</protein>
<dbReference type="PANTHER" id="PTHR15622">
    <property type="entry name" value="WD40 REPEAT PROTEIN"/>
    <property type="match status" value="1"/>
</dbReference>
<evidence type="ECO:0000313" key="7">
    <source>
        <dbReference type="Proteomes" id="UP001164746"/>
    </source>
</evidence>
<sequence>MFVNKDFCYHNYDLMTQDEGNPTSFYNAEPKDFGCVLKVDQVDAIFKSQYPENWSVAWAPDCSFVAWSQGAGIVYLLPWERHAGQILKKPTRNRSFENIAELVDEEAFINNLPRLVSDNSILDDDTERVKFCHQNDQQAAQCYRIDCMDIVWSMAFGGSHTEGSNIWRSYNSRCDLILATGLQGGKIKLWNVYCGNLLMELLDHKSIVRGLSFTCDGSFRLVSCSNDCTVKFWDLEDDGNMYKTVRFCEKTMVWGCKWSPNNKHVAAVGMQKKVYLWNADDLRKPALKLFGHHHSVASCDFSPDGALLATASFDTHFVEIDPYIASQNLDVTTRNMLSIANLLDLGFSVERCSRDTHAPNNYGYRLIDLCKSANIYIANGRLGKDIDIGQCTCISSTLIDYVLLSLELFPRTVHFEVQEHDPSFSDVHSCVEFNVYLRLYILLYADDTVILAESHADLQAALNAMLEYCNIHLFPPPRLIYAGGANDHYVRDLSFSRDGQHIATVSDDGTRVDGTLQIYRPPNMGVTSLQHLCRLKIRHKLESKAIDHLPLPCRIKEFLKDEIGLMPATVSKYIKVLKHLRGVAKKDEAYTHSVGNALNRSSALDTTLNEQSKADVN</sequence>
<evidence type="ECO:0000256" key="4">
    <source>
        <dbReference type="PROSITE-ProRule" id="PRU00221"/>
    </source>
</evidence>
<dbReference type="Gene3D" id="2.130.10.10">
    <property type="entry name" value="YVTN repeat-like/Quinoprotein amine dehydrogenase"/>
    <property type="match status" value="1"/>
</dbReference>
<dbReference type="Gene3D" id="1.10.750.20">
    <property type="entry name" value="SOCS box"/>
    <property type="match status" value="1"/>
</dbReference>
<dbReference type="SMART" id="SM00320">
    <property type="entry name" value="WD40"/>
    <property type="match status" value="5"/>
</dbReference>
<dbReference type="CDD" id="cd03587">
    <property type="entry name" value="SOCS"/>
    <property type="match status" value="1"/>
</dbReference>
<evidence type="ECO:0000256" key="1">
    <source>
        <dbReference type="ARBA" id="ARBA00022574"/>
    </source>
</evidence>
<dbReference type="PROSITE" id="PS50294">
    <property type="entry name" value="WD_REPEATS_REGION"/>
    <property type="match status" value="1"/>
</dbReference>
<keyword evidence="1 4" id="KW-0853">WD repeat</keyword>
<dbReference type="Pfam" id="PF07525">
    <property type="entry name" value="SOCS_box"/>
    <property type="match status" value="1"/>
</dbReference>
<dbReference type="InterPro" id="IPR015943">
    <property type="entry name" value="WD40/YVTN_repeat-like_dom_sf"/>
</dbReference>
<proteinExistence type="predicted"/>
<dbReference type="SUPFAM" id="SSF50978">
    <property type="entry name" value="WD40 repeat-like"/>
    <property type="match status" value="1"/>
</dbReference>
<dbReference type="PANTHER" id="PTHR15622:SF2">
    <property type="entry name" value="U4_U6 SMALL NUCLEAR RIBONUCLEOPROTEIN PRP4"/>
    <property type="match status" value="1"/>
</dbReference>
<keyword evidence="2" id="KW-0677">Repeat</keyword>
<dbReference type="Proteomes" id="UP001164746">
    <property type="component" value="Chromosome 4"/>
</dbReference>
<accession>A0ABY7E3X2</accession>
<organism evidence="6 7">
    <name type="scientific">Mya arenaria</name>
    <name type="common">Soft-shell clam</name>
    <dbReference type="NCBI Taxonomy" id="6604"/>
    <lineage>
        <taxon>Eukaryota</taxon>
        <taxon>Metazoa</taxon>
        <taxon>Spiralia</taxon>
        <taxon>Lophotrochozoa</taxon>
        <taxon>Mollusca</taxon>
        <taxon>Bivalvia</taxon>
        <taxon>Autobranchia</taxon>
        <taxon>Heteroconchia</taxon>
        <taxon>Euheterodonta</taxon>
        <taxon>Imparidentia</taxon>
        <taxon>Neoheterodontei</taxon>
        <taxon>Myida</taxon>
        <taxon>Myoidea</taxon>
        <taxon>Myidae</taxon>
        <taxon>Mya</taxon>
    </lineage>
</organism>
<evidence type="ECO:0000256" key="3">
    <source>
        <dbReference type="ARBA" id="ARBA00022786"/>
    </source>
</evidence>
<dbReference type="SMART" id="SM00253">
    <property type="entry name" value="SOCS"/>
    <property type="match status" value="1"/>
</dbReference>
<feature type="repeat" description="WD" evidence="4">
    <location>
        <begin position="201"/>
        <end position="243"/>
    </location>
</feature>
<dbReference type="InterPro" id="IPR001680">
    <property type="entry name" value="WD40_rpt"/>
</dbReference>
<dbReference type="InterPro" id="IPR051983">
    <property type="entry name" value="WSB_SOCS-box_domain"/>
</dbReference>
<dbReference type="InterPro" id="IPR036322">
    <property type="entry name" value="WD40_repeat_dom_sf"/>
</dbReference>
<dbReference type="SUPFAM" id="SSF158235">
    <property type="entry name" value="SOCS box-like"/>
    <property type="match status" value="1"/>
</dbReference>
<keyword evidence="3" id="KW-0833">Ubl conjugation pathway</keyword>
<dbReference type="InterPro" id="IPR019775">
    <property type="entry name" value="WD40_repeat_CS"/>
</dbReference>